<accession>A0A542ZKR7</accession>
<comment type="caution">
    <text evidence="2">The sequence shown here is derived from an EMBL/GenBank/DDBJ whole genome shotgun (WGS) entry which is preliminary data.</text>
</comment>
<dbReference type="EMBL" id="VFOQ01000001">
    <property type="protein sequence ID" value="TQL60952.1"/>
    <property type="molecule type" value="Genomic_DNA"/>
</dbReference>
<dbReference type="AlphaFoldDB" id="A0A542ZKR7"/>
<sequence length="445" mass="50791">MAATALANGALEPRLVGTIEGKFYVPSYQRGYRWGEHEVRCLLDDIAASDGQPYYLQPVVVKKTGDERWELVDGQQRLTTLYLILGYIRKHLPAAKRGYSLAYQTRAGSATYLEDPVEEQRGQNIDFFHIFEAAEQIRTWFESRRDPAMAAVNFYKALSEKVHVIWYEAPADVDARALFVRLNVGRIPLTDAELVKALLLSRARRPEEVAAQWDSIERDLRVPEVWSFVTGRAGEEPTHISLLLDTIAGGPTGRDRPQFHTFDRIRERIERSSPEDFWESVVDLHSLVQGWYDDRDLFHWIGYLVATGSRFEDLVAQAKDKAKDVFNAELRAMITVRLGLTDTALRDLTYEQHYRQASRALLLMNVETVRRWKRSHERYSFRAHAAGSWSLVWSVKQCPSDGHNDIVEHALAGPRTLTGPVRRTTRRGRCSAGRHRACAAKAKGL</sequence>
<dbReference type="RefSeq" id="WP_141788791.1">
    <property type="nucleotide sequence ID" value="NZ_BAAAKX010000007.1"/>
</dbReference>
<dbReference type="OrthoDB" id="9798761at2"/>
<name>A0A542ZKR7_9MICO</name>
<evidence type="ECO:0000313" key="2">
    <source>
        <dbReference type="EMBL" id="TQL60952.1"/>
    </source>
</evidence>
<dbReference type="Proteomes" id="UP000319514">
    <property type="component" value="Unassembled WGS sequence"/>
</dbReference>
<dbReference type="PANTHER" id="PTHR35149:SF1">
    <property type="entry name" value="DUF5655 DOMAIN-CONTAINING PROTEIN"/>
    <property type="match status" value="1"/>
</dbReference>
<dbReference type="InterPro" id="IPR004919">
    <property type="entry name" value="GmrSD_N"/>
</dbReference>
<gene>
    <name evidence="2" type="ORF">FB474_2354</name>
</gene>
<evidence type="ECO:0000259" key="1">
    <source>
        <dbReference type="Pfam" id="PF03235"/>
    </source>
</evidence>
<keyword evidence="3" id="KW-1185">Reference proteome</keyword>
<dbReference type="CDD" id="cd16387">
    <property type="entry name" value="ParB_N_Srx"/>
    <property type="match status" value="1"/>
</dbReference>
<reference evidence="2 3" key="1">
    <citation type="submission" date="2019-06" db="EMBL/GenBank/DDBJ databases">
        <title>Sequencing the genomes of 1000 actinobacteria strains.</title>
        <authorList>
            <person name="Klenk H.-P."/>
        </authorList>
    </citation>
    <scope>NUCLEOTIDE SEQUENCE [LARGE SCALE GENOMIC DNA]</scope>
    <source>
        <strain evidence="2 3">DSM 18082</strain>
    </source>
</reference>
<proteinExistence type="predicted"/>
<protein>
    <submittedName>
        <fullName evidence="2">Uncharacterized protein DUF262</fullName>
    </submittedName>
</protein>
<organism evidence="2 3">
    <name type="scientific">Oryzihumus leptocrescens</name>
    <dbReference type="NCBI Taxonomy" id="297536"/>
    <lineage>
        <taxon>Bacteria</taxon>
        <taxon>Bacillati</taxon>
        <taxon>Actinomycetota</taxon>
        <taxon>Actinomycetes</taxon>
        <taxon>Micrococcales</taxon>
        <taxon>Intrasporangiaceae</taxon>
        <taxon>Oryzihumus</taxon>
    </lineage>
</organism>
<dbReference type="PANTHER" id="PTHR35149">
    <property type="entry name" value="SLL5132 PROTEIN"/>
    <property type="match status" value="1"/>
</dbReference>
<feature type="domain" description="GmrSD restriction endonucleases N-terminal" evidence="1">
    <location>
        <begin position="21"/>
        <end position="200"/>
    </location>
</feature>
<dbReference type="Pfam" id="PF03235">
    <property type="entry name" value="GmrSD_N"/>
    <property type="match status" value="1"/>
</dbReference>
<evidence type="ECO:0000313" key="3">
    <source>
        <dbReference type="Proteomes" id="UP000319514"/>
    </source>
</evidence>